<accession>A0A6A6VPG9</accession>
<dbReference type="EMBL" id="MU006561">
    <property type="protein sequence ID" value="KAF2751759.1"/>
    <property type="molecule type" value="Genomic_DNA"/>
</dbReference>
<name>A0A6A6VPG9_9PLEO</name>
<evidence type="ECO:0000313" key="3">
    <source>
        <dbReference type="Proteomes" id="UP000799440"/>
    </source>
</evidence>
<keyword evidence="3" id="KW-1185">Reference proteome</keyword>
<dbReference type="OrthoDB" id="5419508at2759"/>
<evidence type="ECO:0000256" key="1">
    <source>
        <dbReference type="SAM" id="MobiDB-lite"/>
    </source>
</evidence>
<proteinExistence type="predicted"/>
<sequence length="425" mass="47807">MPHSHHDSLSSPLTHLPPLQYEYNRKSGSDLLIVPNGGLTPITTSSPPSPSSTSTTLSPTFPPSPFHRCPFPALHNPHDHNGHGMQDHDVRVEEWEAELSAIYPPATPTVLQQVEHEFEELPLKQLLLLVSNHLIELDTKSTLWRIPRRRPYTVSLTTLLERLYTGKPSPRTSVLTGAPVLPSLQTLQSTSDIQPQNIPQDAADPLFRPLAAYESIFYALLSKTLEIHSTLRLRILNGFSSPSHTLYPSGPSIHEVGQQLVEFWSALNQPGCIAALHNAVKRARLESASREIEDAAERGELEAEDAESWIVEMYEIAEIDDGWGIEWVAGWSPAMISAWLEERYRGLLSVEMKMAAERRRMEAERKMALEREMTVAGAEEECEWKKGSREVASLFERELARRGLEVQQGTQREGYQVRANEPWAV</sequence>
<feature type="compositionally biased region" description="Low complexity" evidence="1">
    <location>
        <begin position="40"/>
        <end position="59"/>
    </location>
</feature>
<dbReference type="Proteomes" id="UP000799440">
    <property type="component" value="Unassembled WGS sequence"/>
</dbReference>
<dbReference type="AlphaFoldDB" id="A0A6A6VPG9"/>
<gene>
    <name evidence="2" type="ORF">M011DRAFT_463268</name>
</gene>
<feature type="region of interest" description="Disordered" evidence="1">
    <location>
        <begin position="32"/>
        <end position="60"/>
    </location>
</feature>
<organism evidence="2 3">
    <name type="scientific">Sporormia fimetaria CBS 119925</name>
    <dbReference type="NCBI Taxonomy" id="1340428"/>
    <lineage>
        <taxon>Eukaryota</taxon>
        <taxon>Fungi</taxon>
        <taxon>Dikarya</taxon>
        <taxon>Ascomycota</taxon>
        <taxon>Pezizomycotina</taxon>
        <taxon>Dothideomycetes</taxon>
        <taxon>Pleosporomycetidae</taxon>
        <taxon>Pleosporales</taxon>
        <taxon>Sporormiaceae</taxon>
        <taxon>Sporormia</taxon>
    </lineage>
</organism>
<reference evidence="2" key="1">
    <citation type="journal article" date="2020" name="Stud. Mycol.">
        <title>101 Dothideomycetes genomes: a test case for predicting lifestyles and emergence of pathogens.</title>
        <authorList>
            <person name="Haridas S."/>
            <person name="Albert R."/>
            <person name="Binder M."/>
            <person name="Bloem J."/>
            <person name="Labutti K."/>
            <person name="Salamov A."/>
            <person name="Andreopoulos B."/>
            <person name="Baker S."/>
            <person name="Barry K."/>
            <person name="Bills G."/>
            <person name="Bluhm B."/>
            <person name="Cannon C."/>
            <person name="Castanera R."/>
            <person name="Culley D."/>
            <person name="Daum C."/>
            <person name="Ezra D."/>
            <person name="Gonzalez J."/>
            <person name="Henrissat B."/>
            <person name="Kuo A."/>
            <person name="Liang C."/>
            <person name="Lipzen A."/>
            <person name="Lutzoni F."/>
            <person name="Magnuson J."/>
            <person name="Mondo S."/>
            <person name="Nolan M."/>
            <person name="Ohm R."/>
            <person name="Pangilinan J."/>
            <person name="Park H.-J."/>
            <person name="Ramirez L."/>
            <person name="Alfaro M."/>
            <person name="Sun H."/>
            <person name="Tritt A."/>
            <person name="Yoshinaga Y."/>
            <person name="Zwiers L.-H."/>
            <person name="Turgeon B."/>
            <person name="Goodwin S."/>
            <person name="Spatafora J."/>
            <person name="Crous P."/>
            <person name="Grigoriev I."/>
        </authorList>
    </citation>
    <scope>NUCLEOTIDE SEQUENCE</scope>
    <source>
        <strain evidence="2">CBS 119925</strain>
    </source>
</reference>
<protein>
    <submittedName>
        <fullName evidence="2">Uncharacterized protein</fullName>
    </submittedName>
</protein>
<evidence type="ECO:0000313" key="2">
    <source>
        <dbReference type="EMBL" id="KAF2751759.1"/>
    </source>
</evidence>